<keyword evidence="1" id="KW-0456">Lyase</keyword>
<reference evidence="2" key="1">
    <citation type="submission" date="2016-03" db="EMBL/GenBank/DDBJ databases">
        <authorList>
            <person name="Oger P.M."/>
        </authorList>
    </citation>
    <scope>NUCLEOTIDE SEQUENCE [LARGE SCALE GENOMIC DNA]</scope>
    <source>
        <strain evidence="2">OG-1</strain>
    </source>
</reference>
<dbReference type="GeneID" id="27139518"/>
<dbReference type="KEGG" id="tpep:A0127_03190"/>
<evidence type="ECO:0000313" key="2">
    <source>
        <dbReference type="Proteomes" id="UP000073604"/>
    </source>
</evidence>
<dbReference type="STRING" id="53952.A0127_03190"/>
<dbReference type="PANTHER" id="PTHR42280">
    <property type="entry name" value="CITG FAMILY PROTEIN"/>
    <property type="match status" value="1"/>
</dbReference>
<dbReference type="EMBL" id="CP014750">
    <property type="protein sequence ID" value="AMQ18242.1"/>
    <property type="molecule type" value="Genomic_DNA"/>
</dbReference>
<accession>A0A142CTZ0</accession>
<organism evidence="1 2">
    <name type="scientific">Thermococcus peptonophilus</name>
    <dbReference type="NCBI Taxonomy" id="53952"/>
    <lineage>
        <taxon>Archaea</taxon>
        <taxon>Methanobacteriati</taxon>
        <taxon>Methanobacteriota</taxon>
        <taxon>Thermococci</taxon>
        <taxon>Thermococcales</taxon>
        <taxon>Thermococcaceae</taxon>
        <taxon>Thermococcus</taxon>
    </lineage>
</organism>
<keyword evidence="2" id="KW-1185">Reference proteome</keyword>
<dbReference type="GO" id="GO:0016829">
    <property type="term" value="F:lyase activity"/>
    <property type="evidence" value="ECO:0007669"/>
    <property type="project" value="UniProtKB-KW"/>
</dbReference>
<keyword evidence="1" id="KW-0808">Transferase</keyword>
<dbReference type="AlphaFoldDB" id="A0A142CTZ0"/>
<dbReference type="Proteomes" id="UP000073604">
    <property type="component" value="Chromosome"/>
</dbReference>
<dbReference type="RefSeq" id="WP_062387883.1">
    <property type="nucleotide sequence ID" value="NZ_CP014750.1"/>
</dbReference>
<evidence type="ECO:0000313" key="1">
    <source>
        <dbReference type="EMBL" id="AMQ18242.1"/>
    </source>
</evidence>
<dbReference type="GO" id="GO:0005524">
    <property type="term" value="F:ATP binding"/>
    <property type="evidence" value="ECO:0007669"/>
    <property type="project" value="InterPro"/>
</dbReference>
<name>A0A142CTZ0_9EURY</name>
<proteinExistence type="predicted"/>
<dbReference type="Pfam" id="PF01874">
    <property type="entry name" value="CitG"/>
    <property type="match status" value="1"/>
</dbReference>
<dbReference type="InterPro" id="IPR002736">
    <property type="entry name" value="CitG"/>
</dbReference>
<sequence>MERWKIVRAFLLGPLLEAALPKPGNVNRYRDFSDLTLYNFIFANTAVVSVYHEAVRTAELVRRGELFPSEAGIGSLIKRAVIASKEVQDANPNFGVLVLGIPLAMGASLSKNPLEAGEKARDLIRSSTVRDTMELYRAIRTANPKGIPGEVKYDVYSDDSFEELFRDGINLWKLAEISCERELVFCEWLTGYELTYSTAERLFQLIKEYPLEDAAVRAFLELLASREDTLIVRKAGKEEAELVMEKAREVLKGGLSVDEFDAFLREKGDLRNPGSLADIMAASLSVLALAGLKIKVVDGKAWGVIEQP</sequence>
<dbReference type="GO" id="GO:0046917">
    <property type="term" value="F:triphosphoribosyl-dephospho-CoA synthase activity"/>
    <property type="evidence" value="ECO:0007669"/>
    <property type="project" value="InterPro"/>
</dbReference>
<dbReference type="Gene3D" id="1.10.4200.10">
    <property type="entry name" value="Triphosphoribosyl-dephospho-CoA protein"/>
    <property type="match status" value="1"/>
</dbReference>
<gene>
    <name evidence="1" type="ORF">A0127_03190</name>
</gene>
<dbReference type="OrthoDB" id="85890at2157"/>
<dbReference type="PANTHER" id="PTHR42280:SF1">
    <property type="entry name" value="CITG FAMILY PROTEIN"/>
    <property type="match status" value="1"/>
</dbReference>
<protein>
    <submittedName>
        <fullName evidence="1">Apo-citrate lyase phosphoribosyl-dephospho-CoA transferase</fullName>
    </submittedName>
</protein>